<reference evidence="1" key="1">
    <citation type="submission" date="2021-04" db="EMBL/GenBank/DDBJ databases">
        <title>Genomes of microviruses identified in yellow-bellied marmot fecal samples.</title>
        <authorList>
            <person name="Varsani A."/>
            <person name="Kraberger S."/>
            <person name="Chatterjee A."/>
            <person name="Richet C."/>
            <person name="Fontenele R.S."/>
            <person name="Schmidlin K."/>
            <person name="Blumstein D.T."/>
        </authorList>
    </citation>
    <scope>NUCLEOTIDE SEQUENCE</scope>
    <source>
        <strain evidence="1">Mar61</strain>
    </source>
</reference>
<sequence>MKLNPTAFDYAIVVAQATPDKQLAPRRILCNIDDAGEVHRILLDEGYTFVTFDTINLCLVVEDND</sequence>
<accession>A0A8F5MLS8</accession>
<organism evidence="1">
    <name type="scientific">Microvirus mar61</name>
    <dbReference type="NCBI Taxonomy" id="2851198"/>
    <lineage>
        <taxon>Viruses</taxon>
        <taxon>Monodnaviria</taxon>
        <taxon>Sangervirae</taxon>
        <taxon>Phixviricota</taxon>
        <taxon>Malgrandaviricetes</taxon>
        <taxon>Petitvirales</taxon>
        <taxon>Microviridae</taxon>
    </lineage>
</organism>
<proteinExistence type="predicted"/>
<evidence type="ECO:0000313" key="1">
    <source>
        <dbReference type="EMBL" id="QXN75298.1"/>
    </source>
</evidence>
<name>A0A8F5MLS8_9VIRU</name>
<dbReference type="EMBL" id="MZ089807">
    <property type="protein sequence ID" value="QXN75298.1"/>
    <property type="molecule type" value="Genomic_DNA"/>
</dbReference>
<protein>
    <submittedName>
        <fullName evidence="1">Uncharacterized protein</fullName>
    </submittedName>
</protein>